<dbReference type="AlphaFoldDB" id="A0AAN9A535"/>
<comment type="caution">
    <text evidence="1">The sequence shown here is derived from an EMBL/GenBank/DDBJ whole genome shotgun (WGS) entry which is preliminary data.</text>
</comment>
<evidence type="ECO:0000313" key="2">
    <source>
        <dbReference type="Proteomes" id="UP001381693"/>
    </source>
</evidence>
<sequence>MNGGRSKNYYRQLISEWREIKEPDSSGSDAILQLGICITGGSGGSHTTWSSS</sequence>
<keyword evidence="2" id="KW-1185">Reference proteome</keyword>
<accession>A0AAN9A535</accession>
<organism evidence="1 2">
    <name type="scientific">Halocaridina rubra</name>
    <name type="common">Hawaiian red shrimp</name>
    <dbReference type="NCBI Taxonomy" id="373956"/>
    <lineage>
        <taxon>Eukaryota</taxon>
        <taxon>Metazoa</taxon>
        <taxon>Ecdysozoa</taxon>
        <taxon>Arthropoda</taxon>
        <taxon>Crustacea</taxon>
        <taxon>Multicrustacea</taxon>
        <taxon>Malacostraca</taxon>
        <taxon>Eumalacostraca</taxon>
        <taxon>Eucarida</taxon>
        <taxon>Decapoda</taxon>
        <taxon>Pleocyemata</taxon>
        <taxon>Caridea</taxon>
        <taxon>Atyoidea</taxon>
        <taxon>Atyidae</taxon>
        <taxon>Halocaridina</taxon>
    </lineage>
</organism>
<protein>
    <submittedName>
        <fullName evidence="1">Uncharacterized protein</fullName>
    </submittedName>
</protein>
<dbReference type="Proteomes" id="UP001381693">
    <property type="component" value="Unassembled WGS sequence"/>
</dbReference>
<gene>
    <name evidence="1" type="ORF">SK128_007701</name>
</gene>
<proteinExistence type="predicted"/>
<reference evidence="1 2" key="1">
    <citation type="submission" date="2023-11" db="EMBL/GenBank/DDBJ databases">
        <title>Halocaridina rubra genome assembly.</title>
        <authorList>
            <person name="Smith C."/>
        </authorList>
    </citation>
    <scope>NUCLEOTIDE SEQUENCE [LARGE SCALE GENOMIC DNA]</scope>
    <source>
        <strain evidence="1">EP-1</strain>
        <tissue evidence="1">Whole</tissue>
    </source>
</reference>
<name>A0AAN9A535_HALRR</name>
<evidence type="ECO:0000313" key="1">
    <source>
        <dbReference type="EMBL" id="KAK7081006.1"/>
    </source>
</evidence>
<dbReference type="EMBL" id="JAXCGZ010005727">
    <property type="protein sequence ID" value="KAK7081006.1"/>
    <property type="molecule type" value="Genomic_DNA"/>
</dbReference>